<dbReference type="Proteomes" id="UP000217431">
    <property type="component" value="Chromosome I"/>
</dbReference>
<sequence>MHLHSPLFVYTKANLQTFAPALILIINQVSAGKGNKLYICESINN</sequence>
<dbReference type="AlphaFoldDB" id="A0A0S3UL94"/>
<accession>A0A0S3UL94</accession>
<evidence type="ECO:0000313" key="2">
    <source>
        <dbReference type="Proteomes" id="UP000217431"/>
    </source>
</evidence>
<gene>
    <name evidence="1" type="ORF">PIOMA14_I_1747</name>
</gene>
<evidence type="ECO:0000313" key="1">
    <source>
        <dbReference type="EMBL" id="BAU18255.1"/>
    </source>
</evidence>
<proteinExistence type="predicted"/>
<organism evidence="1 2">
    <name type="scientific">Prevotella intermedia</name>
    <dbReference type="NCBI Taxonomy" id="28131"/>
    <lineage>
        <taxon>Bacteria</taxon>
        <taxon>Pseudomonadati</taxon>
        <taxon>Bacteroidota</taxon>
        <taxon>Bacteroidia</taxon>
        <taxon>Bacteroidales</taxon>
        <taxon>Prevotellaceae</taxon>
        <taxon>Prevotella</taxon>
    </lineage>
</organism>
<dbReference type="EMBL" id="AP014597">
    <property type="protein sequence ID" value="BAU18255.1"/>
    <property type="molecule type" value="Genomic_DNA"/>
</dbReference>
<reference evidence="1 2" key="1">
    <citation type="journal article" date="2016" name="DNA Res.">
        <title>The complete genome sequencing of Prevotella intermedia strain OMA14 and a subsequent fine-scale, intra-species genomic comparison reveal an unusual amplification of conjugative and mobile transposons and identify a novel Prevotella-lineage-specific repeat.</title>
        <authorList>
            <person name="Naito M."/>
            <person name="Ogura Y."/>
            <person name="Itoh T."/>
            <person name="Shoji M."/>
            <person name="Okamoto M."/>
            <person name="Hayashi T."/>
            <person name="Nakayama K."/>
        </authorList>
    </citation>
    <scope>NUCLEOTIDE SEQUENCE [LARGE SCALE GENOMIC DNA]</scope>
    <source>
        <strain evidence="1 2">OMA14</strain>
    </source>
</reference>
<name>A0A0S3UL94_PREIN</name>
<protein>
    <submittedName>
        <fullName evidence="1">Uncharacterized protein</fullName>
    </submittedName>
</protein>